<reference evidence="5 6" key="1">
    <citation type="journal article" date="2013" name="PLoS Genet.">
        <title>The genome and development-dependent transcriptomes of Pyronema confluens: a window into fungal evolution.</title>
        <authorList>
            <person name="Traeger S."/>
            <person name="Altegoer F."/>
            <person name="Freitag M."/>
            <person name="Gabaldon T."/>
            <person name="Kempken F."/>
            <person name="Kumar A."/>
            <person name="Marcet-Houben M."/>
            <person name="Poggeler S."/>
            <person name="Stajich J.E."/>
            <person name="Nowrousian M."/>
        </authorList>
    </citation>
    <scope>NUCLEOTIDE SEQUENCE [LARGE SCALE GENOMIC DNA]</scope>
    <source>
        <strain evidence="6">CBS 100304</strain>
        <tissue evidence="5">Vegetative mycelium</tissue>
    </source>
</reference>
<dbReference type="Pfam" id="PF00023">
    <property type="entry name" value="Ank"/>
    <property type="match status" value="2"/>
</dbReference>
<dbReference type="OrthoDB" id="20872at2759"/>
<feature type="region of interest" description="Disordered" evidence="4">
    <location>
        <begin position="111"/>
        <end position="157"/>
    </location>
</feature>
<name>U4LC30_PYROM</name>
<keyword evidence="2 3" id="KW-0040">ANK repeat</keyword>
<evidence type="ECO:0000313" key="5">
    <source>
        <dbReference type="EMBL" id="CCX07872.1"/>
    </source>
</evidence>
<dbReference type="PROSITE" id="PS50297">
    <property type="entry name" value="ANK_REP_REGION"/>
    <property type="match status" value="4"/>
</dbReference>
<dbReference type="STRING" id="1076935.U4LC30"/>
<dbReference type="SMART" id="SM00248">
    <property type="entry name" value="ANK"/>
    <property type="match status" value="12"/>
</dbReference>
<dbReference type="Gene3D" id="1.25.40.20">
    <property type="entry name" value="Ankyrin repeat-containing domain"/>
    <property type="match status" value="4"/>
</dbReference>
<keyword evidence="6" id="KW-1185">Reference proteome</keyword>
<dbReference type="PANTHER" id="PTHR24198">
    <property type="entry name" value="ANKYRIN REPEAT AND PROTEIN KINASE DOMAIN-CONTAINING PROTEIN"/>
    <property type="match status" value="1"/>
</dbReference>
<dbReference type="AlphaFoldDB" id="U4LC30"/>
<sequence length="741" mass="81010">MSTLHAQPAEGSIASLYISSWKTFQKYYKFLSANKDDLEFSPYYESIKELFAPYSEWGMKVGALHVRGDSLDKRLEEDMEMRDKVKGFLGEIGEALGEAFEALLGMLEETPADEDKGTKSEDPLDTTVPESFPVPANSALTSEETTSEVPPVSDTDPVSPLSMAIQKCATQITTLLSLPISPCAAWSAAIGEQYCFGTIAHVHDPLFIKIRRLITKRLSSLRYSTRHNLAKLKLQYYVGLHDNAINTPNSHGFRPLHRAIISGDRSLVELMLSSGASVNLCTGDGTNRHPLHLALEGNKRSHLDIAKAICSQPGVCKHHIPHPSGITPLMIAAKRGYTDIVNHYILGWQRVAEPTDFIDLKDNSSHSALVYACINNNLAIAKLIIEKGADVNSSTGEGNTAIMYSSKLGHTKIAQLLVEKGADLGRVYGRGMTALMIAAERGYLGVVVAVLSREGFQGLNERNAKGSTALHLAAEGGWAEVVREGCREIVGLLVRAGADMDAKDNEGMTALQVAANKGRKDISVVFSETVDRGGTEAVMRACRHGRVDVVQILLLSSGVDVNARHIGATALIWASEKGEVEIVQELLKIPEVEVNLQDSGRSTALIRAIVFGFTDIVRLLLQRKDVDVNIKDGSMTTALMWACKKQKKEIVELLLARKDMDVNAIDGDGKTALLLAVEFARVLPRRRDYDDEIVKTVLGREDVDVEAKNKEGMGILKLAREMGFKKAEELILVRMERGGSI</sequence>
<evidence type="ECO:0000256" key="1">
    <source>
        <dbReference type="ARBA" id="ARBA00022737"/>
    </source>
</evidence>
<dbReference type="PANTHER" id="PTHR24198:SF165">
    <property type="entry name" value="ANKYRIN REPEAT-CONTAINING PROTEIN-RELATED"/>
    <property type="match status" value="1"/>
</dbReference>
<evidence type="ECO:0000313" key="6">
    <source>
        <dbReference type="Proteomes" id="UP000018144"/>
    </source>
</evidence>
<feature type="repeat" description="ANK" evidence="3">
    <location>
        <begin position="397"/>
        <end position="424"/>
    </location>
</feature>
<feature type="compositionally biased region" description="Basic and acidic residues" evidence="4">
    <location>
        <begin position="113"/>
        <end position="122"/>
    </location>
</feature>
<dbReference type="EMBL" id="HF935378">
    <property type="protein sequence ID" value="CCX07872.1"/>
    <property type="molecule type" value="Genomic_DNA"/>
</dbReference>
<dbReference type="SUPFAM" id="SSF48403">
    <property type="entry name" value="Ankyrin repeat"/>
    <property type="match status" value="2"/>
</dbReference>
<dbReference type="Pfam" id="PF12796">
    <property type="entry name" value="Ank_2"/>
    <property type="match status" value="3"/>
</dbReference>
<dbReference type="PROSITE" id="PS50088">
    <property type="entry name" value="ANK_REPEAT"/>
    <property type="match status" value="4"/>
</dbReference>
<gene>
    <name evidence="5" type="ORF">PCON_07461</name>
</gene>
<accession>U4LC30</accession>
<feature type="compositionally biased region" description="Low complexity" evidence="4">
    <location>
        <begin position="147"/>
        <end position="157"/>
    </location>
</feature>
<organism evidence="5 6">
    <name type="scientific">Pyronema omphalodes (strain CBS 100304)</name>
    <name type="common">Pyronema confluens</name>
    <dbReference type="NCBI Taxonomy" id="1076935"/>
    <lineage>
        <taxon>Eukaryota</taxon>
        <taxon>Fungi</taxon>
        <taxon>Dikarya</taxon>
        <taxon>Ascomycota</taxon>
        <taxon>Pezizomycotina</taxon>
        <taxon>Pezizomycetes</taxon>
        <taxon>Pezizales</taxon>
        <taxon>Pyronemataceae</taxon>
        <taxon>Pyronema</taxon>
    </lineage>
</organism>
<dbReference type="InterPro" id="IPR002110">
    <property type="entry name" value="Ankyrin_rpt"/>
</dbReference>
<protein>
    <submittedName>
        <fullName evidence="5">Similar to Putative ankyrin repeat protein RF_0381 acc. no. Q4UMH6</fullName>
    </submittedName>
</protein>
<proteinExistence type="predicted"/>
<feature type="repeat" description="ANK" evidence="3">
    <location>
        <begin position="465"/>
        <end position="505"/>
    </location>
</feature>
<dbReference type="eggNOG" id="KOG0502">
    <property type="taxonomic scope" value="Eukaryota"/>
</dbReference>
<dbReference type="PRINTS" id="PR01415">
    <property type="entry name" value="ANKYRIN"/>
</dbReference>
<feature type="repeat" description="ANK" evidence="3">
    <location>
        <begin position="364"/>
        <end position="396"/>
    </location>
</feature>
<feature type="repeat" description="ANK" evidence="3">
    <location>
        <begin position="251"/>
        <end position="283"/>
    </location>
</feature>
<keyword evidence="1" id="KW-0677">Repeat</keyword>
<evidence type="ECO:0000256" key="2">
    <source>
        <dbReference type="ARBA" id="ARBA00023043"/>
    </source>
</evidence>
<dbReference type="Proteomes" id="UP000018144">
    <property type="component" value="Unassembled WGS sequence"/>
</dbReference>
<dbReference type="InterPro" id="IPR036770">
    <property type="entry name" value="Ankyrin_rpt-contain_sf"/>
</dbReference>
<evidence type="ECO:0000256" key="4">
    <source>
        <dbReference type="SAM" id="MobiDB-lite"/>
    </source>
</evidence>
<evidence type="ECO:0000256" key="3">
    <source>
        <dbReference type="PROSITE-ProRule" id="PRU00023"/>
    </source>
</evidence>